<keyword evidence="4" id="KW-1185">Reference proteome</keyword>
<organism evidence="3 4">
    <name type="scientific">Pinctada imbricata</name>
    <name type="common">Atlantic pearl-oyster</name>
    <name type="synonym">Pinctada martensii</name>
    <dbReference type="NCBI Taxonomy" id="66713"/>
    <lineage>
        <taxon>Eukaryota</taxon>
        <taxon>Metazoa</taxon>
        <taxon>Spiralia</taxon>
        <taxon>Lophotrochozoa</taxon>
        <taxon>Mollusca</taxon>
        <taxon>Bivalvia</taxon>
        <taxon>Autobranchia</taxon>
        <taxon>Pteriomorphia</taxon>
        <taxon>Pterioida</taxon>
        <taxon>Pterioidea</taxon>
        <taxon>Pteriidae</taxon>
        <taxon>Pinctada</taxon>
    </lineage>
</organism>
<dbReference type="SUPFAM" id="SSF52058">
    <property type="entry name" value="L domain-like"/>
    <property type="match status" value="2"/>
</dbReference>
<proteinExistence type="predicted"/>
<dbReference type="PANTHER" id="PTHR45712:SF22">
    <property type="entry name" value="INSULIN-LIKE GROWTH FACTOR-BINDING PROTEIN COMPLEX ACID LABILE SUBUNIT"/>
    <property type="match status" value="1"/>
</dbReference>
<accession>A0AA89BVH8</accession>
<comment type="caution">
    <text evidence="3">The sequence shown here is derived from an EMBL/GenBank/DDBJ whole genome shotgun (WGS) entry which is preliminary data.</text>
</comment>
<dbReference type="Gene3D" id="3.80.10.10">
    <property type="entry name" value="Ribonuclease Inhibitor"/>
    <property type="match status" value="3"/>
</dbReference>
<keyword evidence="1" id="KW-0433">Leucine-rich repeat</keyword>
<gene>
    <name evidence="3" type="ORF">FSP39_002163</name>
</gene>
<evidence type="ECO:0000313" key="3">
    <source>
        <dbReference type="EMBL" id="KAK3092378.1"/>
    </source>
</evidence>
<sequence length="428" mass="47923">MYLCSTLHYVGSSVDCSHKGLSAVPPILNNITGKKWYIDLSYNNIISIPDGTLGAISISGLLLQYNKLTSMGDNVFKGNEDTILSLYLHFNNLTEIPTAVGKLTNMFELSVYGNPIRNLNTETLSGMSESLLTFSFGSSSLQSWPHTLTSLARASWFNVYGIPLETLPGDAFSDQLYILNITDSNLKSLSNTLNNKPRFDELDLKNIPNLTTEGLSEGGFKNLTKFRTLSIINCSIDTLPHIFDDLIYLGDVTLTGNPIRDIADDTFPHNFTSMYRLTISDSLLEKIPVAITRMTKLMDLFFTNNRITTIHDTDFHGMTGLYNLHLSGNPLSNISDNAFKSQRELSSLYLDNTFMTTVPKAIKSIRRLYTLNLDNARVECSCESLVWMKDLVHDTKRTPNIVGNCFNTGKPIYDYVINDVPHCQENEI</sequence>
<evidence type="ECO:0000256" key="2">
    <source>
        <dbReference type="ARBA" id="ARBA00022737"/>
    </source>
</evidence>
<keyword evidence="2" id="KW-0677">Repeat</keyword>
<evidence type="ECO:0000313" key="4">
    <source>
        <dbReference type="Proteomes" id="UP001186944"/>
    </source>
</evidence>
<dbReference type="InterPro" id="IPR032675">
    <property type="entry name" value="LRR_dom_sf"/>
</dbReference>
<dbReference type="SMART" id="SM00369">
    <property type="entry name" value="LRR_TYP"/>
    <property type="match status" value="5"/>
</dbReference>
<dbReference type="InterPro" id="IPR001611">
    <property type="entry name" value="Leu-rich_rpt"/>
</dbReference>
<name>A0AA89BVH8_PINIB</name>
<reference evidence="3" key="1">
    <citation type="submission" date="2019-08" db="EMBL/GenBank/DDBJ databases">
        <title>The improved chromosome-level genome for the pearl oyster Pinctada fucata martensii using PacBio sequencing and Hi-C.</title>
        <authorList>
            <person name="Zheng Z."/>
        </authorList>
    </citation>
    <scope>NUCLEOTIDE SEQUENCE</scope>
    <source>
        <strain evidence="3">ZZ-2019</strain>
        <tissue evidence="3">Adductor muscle</tissue>
    </source>
</reference>
<dbReference type="InterPro" id="IPR003591">
    <property type="entry name" value="Leu-rich_rpt_typical-subtyp"/>
</dbReference>
<evidence type="ECO:0000256" key="1">
    <source>
        <dbReference type="ARBA" id="ARBA00022614"/>
    </source>
</evidence>
<dbReference type="Pfam" id="PF13855">
    <property type="entry name" value="LRR_8"/>
    <property type="match status" value="1"/>
</dbReference>
<dbReference type="Proteomes" id="UP001186944">
    <property type="component" value="Unassembled WGS sequence"/>
</dbReference>
<dbReference type="PANTHER" id="PTHR45712">
    <property type="entry name" value="AGAP008170-PA"/>
    <property type="match status" value="1"/>
</dbReference>
<dbReference type="InterPro" id="IPR050333">
    <property type="entry name" value="SLRP"/>
</dbReference>
<dbReference type="AlphaFoldDB" id="A0AA89BVH8"/>
<dbReference type="EMBL" id="VSWD01000009">
    <property type="protein sequence ID" value="KAK3092378.1"/>
    <property type="molecule type" value="Genomic_DNA"/>
</dbReference>
<protein>
    <submittedName>
        <fullName evidence="3">Uncharacterized protein</fullName>
    </submittedName>
</protein>